<dbReference type="GO" id="GO:0005737">
    <property type="term" value="C:cytoplasm"/>
    <property type="evidence" value="ECO:0007669"/>
    <property type="project" value="TreeGrafter"/>
</dbReference>
<dbReference type="InterPro" id="IPR013785">
    <property type="entry name" value="Aldolase_TIM"/>
</dbReference>
<sequence length="196" mass="21843">MRLIVITDTPFIAGEGGIIRQLLDEGIDRLHLRKPGANPDQMRRLIESLPAAYHPRLSLQDCQQLALEYGIGGVHLNARSPQPPLGFEGIVSRSCHSLEELATHPEEDYLFLSPIFDSISKSGYRAAFTPEQLREAARQGIINRRIVALGGIRPEYLPTLRDYGFGGAALLGCIWRDASAEGLRRTLQAIRKFNDR</sequence>
<comment type="pathway">
    <text evidence="1">Cofactor biosynthesis; thiamine diphosphate biosynthesis.</text>
</comment>
<protein>
    <submittedName>
        <fullName evidence="4">Thiamine phosphate synthase</fullName>
    </submittedName>
</protein>
<evidence type="ECO:0000256" key="1">
    <source>
        <dbReference type="ARBA" id="ARBA00004948"/>
    </source>
</evidence>
<dbReference type="Gene3D" id="3.20.20.70">
    <property type="entry name" value="Aldolase class I"/>
    <property type="match status" value="1"/>
</dbReference>
<dbReference type="InterPro" id="IPR036206">
    <property type="entry name" value="ThiamineP_synth_sf"/>
</dbReference>
<reference evidence="4" key="1">
    <citation type="journal article" date="2021" name="PeerJ">
        <title>Extensive microbial diversity within the chicken gut microbiome revealed by metagenomics and culture.</title>
        <authorList>
            <person name="Gilroy R."/>
            <person name="Ravi A."/>
            <person name="Getino M."/>
            <person name="Pursley I."/>
            <person name="Horton D.L."/>
            <person name="Alikhan N.F."/>
            <person name="Baker D."/>
            <person name="Gharbi K."/>
            <person name="Hall N."/>
            <person name="Watson M."/>
            <person name="Adriaenssens E.M."/>
            <person name="Foster-Nyarko E."/>
            <person name="Jarju S."/>
            <person name="Secka A."/>
            <person name="Antonio M."/>
            <person name="Oren A."/>
            <person name="Chaudhuri R.R."/>
            <person name="La Ragione R."/>
            <person name="Hildebrand F."/>
            <person name="Pallen M.J."/>
        </authorList>
    </citation>
    <scope>NUCLEOTIDE SEQUENCE</scope>
    <source>
        <strain evidence="4">CHK169-11906</strain>
    </source>
</reference>
<dbReference type="Pfam" id="PF02581">
    <property type="entry name" value="TMP-TENI"/>
    <property type="match status" value="1"/>
</dbReference>
<dbReference type="PANTHER" id="PTHR20857:SF15">
    <property type="entry name" value="THIAMINE-PHOSPHATE SYNTHASE"/>
    <property type="match status" value="1"/>
</dbReference>
<organism evidence="4 5">
    <name type="scientific">Candidatus Alistipes avicola</name>
    <dbReference type="NCBI Taxonomy" id="2838432"/>
    <lineage>
        <taxon>Bacteria</taxon>
        <taxon>Pseudomonadati</taxon>
        <taxon>Bacteroidota</taxon>
        <taxon>Bacteroidia</taxon>
        <taxon>Bacteroidales</taxon>
        <taxon>Rikenellaceae</taxon>
        <taxon>Alistipes</taxon>
    </lineage>
</organism>
<dbReference type="EMBL" id="DWYR01000004">
    <property type="protein sequence ID" value="HJA98164.1"/>
    <property type="molecule type" value="Genomic_DNA"/>
</dbReference>
<name>A0A9D2IC85_9BACT</name>
<dbReference type="InterPro" id="IPR022998">
    <property type="entry name" value="ThiamineP_synth_TenI"/>
</dbReference>
<reference evidence="4" key="2">
    <citation type="submission" date="2021-04" db="EMBL/GenBank/DDBJ databases">
        <authorList>
            <person name="Gilroy R."/>
        </authorList>
    </citation>
    <scope>NUCLEOTIDE SEQUENCE</scope>
    <source>
        <strain evidence="4">CHK169-11906</strain>
    </source>
</reference>
<proteinExistence type="predicted"/>
<keyword evidence="2" id="KW-0784">Thiamine biosynthesis</keyword>
<dbReference type="AlphaFoldDB" id="A0A9D2IC85"/>
<evidence type="ECO:0000313" key="5">
    <source>
        <dbReference type="Proteomes" id="UP000824259"/>
    </source>
</evidence>
<comment type="caution">
    <text evidence="4">The sequence shown here is derived from an EMBL/GenBank/DDBJ whole genome shotgun (WGS) entry which is preliminary data.</text>
</comment>
<evidence type="ECO:0000256" key="2">
    <source>
        <dbReference type="ARBA" id="ARBA00022977"/>
    </source>
</evidence>
<dbReference type="SUPFAM" id="SSF51391">
    <property type="entry name" value="Thiamin phosphate synthase"/>
    <property type="match status" value="1"/>
</dbReference>
<evidence type="ECO:0000259" key="3">
    <source>
        <dbReference type="Pfam" id="PF02581"/>
    </source>
</evidence>
<dbReference type="GO" id="GO:0004789">
    <property type="term" value="F:thiamine-phosphate diphosphorylase activity"/>
    <property type="evidence" value="ECO:0007669"/>
    <property type="project" value="TreeGrafter"/>
</dbReference>
<dbReference type="GO" id="GO:0009228">
    <property type="term" value="P:thiamine biosynthetic process"/>
    <property type="evidence" value="ECO:0007669"/>
    <property type="project" value="UniProtKB-KW"/>
</dbReference>
<dbReference type="PANTHER" id="PTHR20857">
    <property type="entry name" value="THIAMINE-PHOSPHATE PYROPHOSPHORYLASE"/>
    <property type="match status" value="1"/>
</dbReference>
<feature type="domain" description="Thiamine phosphate synthase/TenI" evidence="3">
    <location>
        <begin position="17"/>
        <end position="172"/>
    </location>
</feature>
<gene>
    <name evidence="4" type="ORF">H9779_00985</name>
</gene>
<evidence type="ECO:0000313" key="4">
    <source>
        <dbReference type="EMBL" id="HJA98164.1"/>
    </source>
</evidence>
<accession>A0A9D2IC85</accession>
<dbReference type="CDD" id="cd00564">
    <property type="entry name" value="TMP_TenI"/>
    <property type="match status" value="1"/>
</dbReference>
<dbReference type="Proteomes" id="UP000824259">
    <property type="component" value="Unassembled WGS sequence"/>
</dbReference>